<dbReference type="EMBL" id="QJKC01000018">
    <property type="protein sequence ID" value="PXX42769.1"/>
    <property type="molecule type" value="Genomic_DNA"/>
</dbReference>
<dbReference type="InterPro" id="IPR036388">
    <property type="entry name" value="WH-like_DNA-bd_sf"/>
</dbReference>
<accession>A0A318J5R2</accession>
<evidence type="ECO:0000256" key="2">
    <source>
        <dbReference type="ARBA" id="ARBA00023125"/>
    </source>
</evidence>
<dbReference type="InterPro" id="IPR000835">
    <property type="entry name" value="HTH_MarR-typ"/>
</dbReference>
<dbReference type="PROSITE" id="PS50995">
    <property type="entry name" value="HTH_MARR_2"/>
    <property type="match status" value="1"/>
</dbReference>
<gene>
    <name evidence="5" type="ORF">DFR38_11850</name>
</gene>
<evidence type="ECO:0000256" key="1">
    <source>
        <dbReference type="ARBA" id="ARBA00023015"/>
    </source>
</evidence>
<evidence type="ECO:0000313" key="5">
    <source>
        <dbReference type="EMBL" id="PXX42769.1"/>
    </source>
</evidence>
<dbReference type="AlphaFoldDB" id="A0A318J5R2"/>
<name>A0A318J5R2_9NEIS</name>
<organism evidence="5 6">
    <name type="scientific">Aquitalea magnusonii</name>
    <dbReference type="NCBI Taxonomy" id="332411"/>
    <lineage>
        <taxon>Bacteria</taxon>
        <taxon>Pseudomonadati</taxon>
        <taxon>Pseudomonadota</taxon>
        <taxon>Betaproteobacteria</taxon>
        <taxon>Neisseriales</taxon>
        <taxon>Chromobacteriaceae</taxon>
        <taxon>Aquitalea</taxon>
    </lineage>
</organism>
<protein>
    <submittedName>
        <fullName evidence="5">MarR family transcriptional regulator</fullName>
    </submittedName>
</protein>
<evidence type="ECO:0000256" key="3">
    <source>
        <dbReference type="ARBA" id="ARBA00023163"/>
    </source>
</evidence>
<feature type="domain" description="HTH marR-type" evidence="4">
    <location>
        <begin position="5"/>
        <end position="138"/>
    </location>
</feature>
<dbReference type="PRINTS" id="PR00598">
    <property type="entry name" value="HTHMARR"/>
</dbReference>
<dbReference type="OrthoDB" id="32523at2"/>
<dbReference type="RefSeq" id="WP_110313670.1">
    <property type="nucleotide sequence ID" value="NZ_QJKC01000018.1"/>
</dbReference>
<dbReference type="GO" id="GO:0006950">
    <property type="term" value="P:response to stress"/>
    <property type="evidence" value="ECO:0007669"/>
    <property type="project" value="TreeGrafter"/>
</dbReference>
<comment type="caution">
    <text evidence="5">The sequence shown here is derived from an EMBL/GenBank/DDBJ whole genome shotgun (WGS) entry which is preliminary data.</text>
</comment>
<dbReference type="SUPFAM" id="SSF46785">
    <property type="entry name" value="Winged helix' DNA-binding domain"/>
    <property type="match status" value="1"/>
</dbReference>
<dbReference type="InterPro" id="IPR039422">
    <property type="entry name" value="MarR/SlyA-like"/>
</dbReference>
<dbReference type="GO" id="GO:0003677">
    <property type="term" value="F:DNA binding"/>
    <property type="evidence" value="ECO:0007669"/>
    <property type="project" value="UniProtKB-KW"/>
</dbReference>
<reference evidence="5 6" key="1">
    <citation type="submission" date="2018-05" db="EMBL/GenBank/DDBJ databases">
        <title>Genomic Encyclopedia of Type Strains, Phase IV (KMG-IV): sequencing the most valuable type-strain genomes for metagenomic binning, comparative biology and taxonomic classification.</title>
        <authorList>
            <person name="Goeker M."/>
        </authorList>
    </citation>
    <scope>NUCLEOTIDE SEQUENCE [LARGE SCALE GENOMIC DNA]</scope>
    <source>
        <strain evidence="5 6">DSM 25134</strain>
    </source>
</reference>
<keyword evidence="2" id="KW-0238">DNA-binding</keyword>
<keyword evidence="1" id="KW-0805">Transcription regulation</keyword>
<dbReference type="InterPro" id="IPR036390">
    <property type="entry name" value="WH_DNA-bd_sf"/>
</dbReference>
<evidence type="ECO:0000313" key="6">
    <source>
        <dbReference type="Proteomes" id="UP000248395"/>
    </source>
</evidence>
<dbReference type="Pfam" id="PF12802">
    <property type="entry name" value="MarR_2"/>
    <property type="match status" value="1"/>
</dbReference>
<dbReference type="PANTHER" id="PTHR33164">
    <property type="entry name" value="TRANSCRIPTIONAL REGULATOR, MARR FAMILY"/>
    <property type="match status" value="1"/>
</dbReference>
<proteinExistence type="predicted"/>
<sequence length="148" mass="16179">MSQSHQEVAELLGAVPKAWRALLDQRLRPYGFSQATWQVLLKLGRAGEPLLQNELAGRVGIEPASLVRLLDVLQADGWIVRQPDEQDRRAKRICLTAKAQQLSGELLQVADALKAELLGGLDAQELQICIKVLAQIRAAAEQAQEPGA</sequence>
<keyword evidence="6" id="KW-1185">Reference proteome</keyword>
<dbReference type="Proteomes" id="UP000248395">
    <property type="component" value="Unassembled WGS sequence"/>
</dbReference>
<dbReference type="PANTHER" id="PTHR33164:SF64">
    <property type="entry name" value="TRANSCRIPTIONAL REGULATOR SLYA"/>
    <property type="match status" value="1"/>
</dbReference>
<keyword evidence="3" id="KW-0804">Transcription</keyword>
<dbReference type="SMART" id="SM00347">
    <property type="entry name" value="HTH_MARR"/>
    <property type="match status" value="1"/>
</dbReference>
<dbReference type="GO" id="GO:0003700">
    <property type="term" value="F:DNA-binding transcription factor activity"/>
    <property type="evidence" value="ECO:0007669"/>
    <property type="project" value="InterPro"/>
</dbReference>
<evidence type="ECO:0000259" key="4">
    <source>
        <dbReference type="PROSITE" id="PS50995"/>
    </source>
</evidence>
<dbReference type="Gene3D" id="1.10.10.10">
    <property type="entry name" value="Winged helix-like DNA-binding domain superfamily/Winged helix DNA-binding domain"/>
    <property type="match status" value="1"/>
</dbReference>